<gene>
    <name evidence="3" type="ordered locus">MXAN_0799</name>
</gene>
<organism evidence="3 4">
    <name type="scientific">Myxococcus xanthus (strain DK1622)</name>
    <dbReference type="NCBI Taxonomy" id="246197"/>
    <lineage>
        <taxon>Bacteria</taxon>
        <taxon>Pseudomonadati</taxon>
        <taxon>Myxococcota</taxon>
        <taxon>Myxococcia</taxon>
        <taxon>Myxococcales</taxon>
        <taxon>Cystobacterineae</taxon>
        <taxon>Myxococcaceae</taxon>
        <taxon>Myxococcus</taxon>
    </lineage>
</organism>
<keyword evidence="3" id="KW-0808">Transferase</keyword>
<evidence type="ECO:0000313" key="4">
    <source>
        <dbReference type="Proteomes" id="UP000002402"/>
    </source>
</evidence>
<proteinExistence type="predicted"/>
<reference evidence="3 4" key="1">
    <citation type="journal article" date="2006" name="Proc. Natl. Acad. Sci. U.S.A.">
        <title>Evolution of sensory complexity recorded in a myxobacterial genome.</title>
        <authorList>
            <person name="Goldman B.S."/>
            <person name="Nierman W.C."/>
            <person name="Kaiser D."/>
            <person name="Slater S.C."/>
            <person name="Durkin A.S."/>
            <person name="Eisen J.A."/>
            <person name="Ronning C.M."/>
            <person name="Barbazuk W.B."/>
            <person name="Blanchard M."/>
            <person name="Field C."/>
            <person name="Halling C."/>
            <person name="Hinkle G."/>
            <person name="Iartchuk O."/>
            <person name="Kim H.S."/>
            <person name="Mackenzie C."/>
            <person name="Madupu R."/>
            <person name="Miller N."/>
            <person name="Shvartsbeyn A."/>
            <person name="Sullivan S.A."/>
            <person name="Vaudin M."/>
            <person name="Wiegand R."/>
            <person name="Kaplan H.B."/>
        </authorList>
    </citation>
    <scope>NUCLEOTIDE SEQUENCE [LARGE SCALE GENOMIC DNA]</scope>
    <source>
        <strain evidence="4">DK1622</strain>
    </source>
</reference>
<dbReference type="InterPro" id="IPR036097">
    <property type="entry name" value="HisK_dim/P_sf"/>
</dbReference>
<protein>
    <recommendedName>
        <fullName evidence="2">histidine kinase</fullName>
        <ecNumber evidence="2">2.7.13.3</ecNumber>
    </recommendedName>
</protein>
<dbReference type="EnsemblBacteria" id="ABF87065">
    <property type="protein sequence ID" value="ABF87065"/>
    <property type="gene ID" value="MXAN_0799"/>
</dbReference>
<keyword evidence="3" id="KW-0418">Kinase</keyword>
<name>Q1DE61_MYXXD</name>
<dbReference type="EMBL" id="CP000113">
    <property type="protein sequence ID" value="ABF87065.1"/>
    <property type="molecule type" value="Genomic_DNA"/>
</dbReference>
<dbReference type="InterPro" id="IPR003661">
    <property type="entry name" value="HisK_dim/P_dom"/>
</dbReference>
<dbReference type="SUPFAM" id="SSF47384">
    <property type="entry name" value="Homodimeric domain of signal transducing histidine kinase"/>
    <property type="match status" value="1"/>
</dbReference>
<comment type="catalytic activity">
    <reaction evidence="1">
        <text>ATP + protein L-histidine = ADP + protein N-phospho-L-histidine.</text>
        <dbReference type="EC" id="2.7.13.3"/>
    </reaction>
</comment>
<dbReference type="KEGG" id="mxa:MXAN_0799"/>
<evidence type="ECO:0000256" key="2">
    <source>
        <dbReference type="ARBA" id="ARBA00012438"/>
    </source>
</evidence>
<dbReference type="GO" id="GO:0000155">
    <property type="term" value="F:phosphorelay sensor kinase activity"/>
    <property type="evidence" value="ECO:0007669"/>
    <property type="project" value="InterPro"/>
</dbReference>
<dbReference type="STRING" id="246197.MXAN_0799"/>
<dbReference type="CDD" id="cd00082">
    <property type="entry name" value="HisKA"/>
    <property type="match status" value="1"/>
</dbReference>
<dbReference type="eggNOG" id="COG2205">
    <property type="taxonomic scope" value="Bacteria"/>
</dbReference>
<accession>Q1DE61</accession>
<dbReference type="EC" id="2.7.13.3" evidence="2"/>
<evidence type="ECO:0000256" key="1">
    <source>
        <dbReference type="ARBA" id="ARBA00000085"/>
    </source>
</evidence>
<evidence type="ECO:0000313" key="3">
    <source>
        <dbReference type="EMBL" id="ABF87065.1"/>
    </source>
</evidence>
<dbReference type="Proteomes" id="UP000002402">
    <property type="component" value="Chromosome"/>
</dbReference>
<sequence length="111" mass="12164">MTGICGRGALTRDAGAPASLAWTPCSCSSRASPRQTVVFREQFLGVLGHDLRSPLQAISVNRISVSADRMARMSNDLLDFTCTRLGGGYPEEGTRFRLCLPRFEKPDMLSR</sequence>
<keyword evidence="4" id="KW-1185">Reference proteome</keyword>
<dbReference type="HOGENOM" id="CLU_2155615_0_0_7"/>
<dbReference type="AlphaFoldDB" id="Q1DE61"/>